<name>A0A955KZW4_9BACT</name>
<organism evidence="3 4">
    <name type="scientific">Candidatus Dojkabacteria bacterium</name>
    <dbReference type="NCBI Taxonomy" id="2099670"/>
    <lineage>
        <taxon>Bacteria</taxon>
        <taxon>Candidatus Dojkabacteria</taxon>
    </lineage>
</organism>
<protein>
    <submittedName>
        <fullName evidence="3">HIT family protein</fullName>
    </submittedName>
</protein>
<dbReference type="Gene3D" id="3.30.428.10">
    <property type="entry name" value="HIT-like"/>
    <property type="match status" value="1"/>
</dbReference>
<gene>
    <name evidence="3" type="ORF">KC675_03920</name>
</gene>
<dbReference type="InterPro" id="IPR011146">
    <property type="entry name" value="HIT-like"/>
</dbReference>
<dbReference type="Pfam" id="PF01230">
    <property type="entry name" value="HIT"/>
    <property type="match status" value="1"/>
</dbReference>
<dbReference type="Proteomes" id="UP000745577">
    <property type="component" value="Unassembled WGS sequence"/>
</dbReference>
<dbReference type="PROSITE" id="PS51084">
    <property type="entry name" value="HIT_2"/>
    <property type="match status" value="1"/>
</dbReference>
<dbReference type="InterPro" id="IPR001310">
    <property type="entry name" value="Histidine_triad_HIT"/>
</dbReference>
<dbReference type="PRINTS" id="PR00332">
    <property type="entry name" value="HISTRIAD"/>
</dbReference>
<dbReference type="GO" id="GO:0009117">
    <property type="term" value="P:nucleotide metabolic process"/>
    <property type="evidence" value="ECO:0007669"/>
    <property type="project" value="TreeGrafter"/>
</dbReference>
<comment type="caution">
    <text evidence="1">Lacks conserved residue(s) required for the propagation of feature annotation.</text>
</comment>
<dbReference type="PANTHER" id="PTHR46648:SF1">
    <property type="entry name" value="ADENOSINE 5'-MONOPHOSPHORAMIDASE HNT1"/>
    <property type="match status" value="1"/>
</dbReference>
<reference evidence="3" key="1">
    <citation type="submission" date="2020-04" db="EMBL/GenBank/DDBJ databases">
        <authorList>
            <person name="Zhang T."/>
        </authorList>
    </citation>
    <scope>NUCLEOTIDE SEQUENCE</scope>
    <source>
        <strain evidence="3">HKST-UBA15</strain>
    </source>
</reference>
<comment type="caution">
    <text evidence="3">The sequence shown here is derived from an EMBL/GenBank/DDBJ whole genome shotgun (WGS) entry which is preliminary data.</text>
</comment>
<feature type="domain" description="HIT" evidence="2">
    <location>
        <begin position="7"/>
        <end position="111"/>
    </location>
</feature>
<dbReference type="EMBL" id="JAGQLL010000046">
    <property type="protein sequence ID" value="MCA9380297.1"/>
    <property type="molecule type" value="Genomic_DNA"/>
</dbReference>
<sequence length="152" mass="17426">MHLPDCIFCQIAKGDAPSYKIWENDYYMAFLNIFPNTKGASLVIPKQHYDSYFAEIPEDVLEELMEASQKVAKLLDEKLEDVGRTGLIFEGFGVNHIHAKLFPMHGTKLDEWKNIESDIDDYYETYPGFLSSHSARRASDDELKKVAEQITS</sequence>
<dbReference type="SUPFAM" id="SSF54197">
    <property type="entry name" value="HIT-like"/>
    <property type="match status" value="1"/>
</dbReference>
<reference evidence="3" key="2">
    <citation type="journal article" date="2021" name="Microbiome">
        <title>Successional dynamics and alternative stable states in a saline activated sludge microbial community over 9 years.</title>
        <authorList>
            <person name="Wang Y."/>
            <person name="Ye J."/>
            <person name="Ju F."/>
            <person name="Liu L."/>
            <person name="Boyd J.A."/>
            <person name="Deng Y."/>
            <person name="Parks D.H."/>
            <person name="Jiang X."/>
            <person name="Yin X."/>
            <person name="Woodcroft B.J."/>
            <person name="Tyson G.W."/>
            <person name="Hugenholtz P."/>
            <person name="Polz M.F."/>
            <person name="Zhang T."/>
        </authorList>
    </citation>
    <scope>NUCLEOTIDE SEQUENCE</scope>
    <source>
        <strain evidence="3">HKST-UBA15</strain>
    </source>
</reference>
<dbReference type="AlphaFoldDB" id="A0A955KZW4"/>
<evidence type="ECO:0000256" key="1">
    <source>
        <dbReference type="PROSITE-ProRule" id="PRU00464"/>
    </source>
</evidence>
<accession>A0A955KZW4</accession>
<dbReference type="GO" id="GO:0003824">
    <property type="term" value="F:catalytic activity"/>
    <property type="evidence" value="ECO:0007669"/>
    <property type="project" value="InterPro"/>
</dbReference>
<proteinExistence type="predicted"/>
<evidence type="ECO:0000259" key="2">
    <source>
        <dbReference type="PROSITE" id="PS51084"/>
    </source>
</evidence>
<evidence type="ECO:0000313" key="3">
    <source>
        <dbReference type="EMBL" id="MCA9380297.1"/>
    </source>
</evidence>
<dbReference type="PANTHER" id="PTHR46648">
    <property type="entry name" value="HIT FAMILY PROTEIN 1"/>
    <property type="match status" value="1"/>
</dbReference>
<dbReference type="InterPro" id="IPR036265">
    <property type="entry name" value="HIT-like_sf"/>
</dbReference>
<evidence type="ECO:0000313" key="4">
    <source>
        <dbReference type="Proteomes" id="UP000745577"/>
    </source>
</evidence>